<name>A0A1I1PZH6_9GAMM</name>
<evidence type="ECO:0000313" key="4">
    <source>
        <dbReference type="Proteomes" id="UP000198862"/>
    </source>
</evidence>
<dbReference type="Gene3D" id="3.40.710.10">
    <property type="entry name" value="DD-peptidase/beta-lactamase superfamily"/>
    <property type="match status" value="1"/>
</dbReference>
<dbReference type="STRING" id="1123010.SAMN02745724_03675"/>
<protein>
    <submittedName>
        <fullName evidence="3">CubicO group peptidase, beta-lactamase class C family</fullName>
    </submittedName>
</protein>
<proteinExistence type="predicted"/>
<organism evidence="3 4">
    <name type="scientific">Pseudoalteromonas denitrificans DSM 6059</name>
    <dbReference type="NCBI Taxonomy" id="1123010"/>
    <lineage>
        <taxon>Bacteria</taxon>
        <taxon>Pseudomonadati</taxon>
        <taxon>Pseudomonadota</taxon>
        <taxon>Gammaproteobacteria</taxon>
        <taxon>Alteromonadales</taxon>
        <taxon>Pseudoalteromonadaceae</taxon>
        <taxon>Pseudoalteromonas</taxon>
    </lineage>
</organism>
<dbReference type="EMBL" id="FOLO01000036">
    <property type="protein sequence ID" value="SFD15062.1"/>
    <property type="molecule type" value="Genomic_DNA"/>
</dbReference>
<dbReference type="PANTHER" id="PTHR43283">
    <property type="entry name" value="BETA-LACTAMASE-RELATED"/>
    <property type="match status" value="1"/>
</dbReference>
<accession>A0A1I1PZH6</accession>
<feature type="signal peptide" evidence="1">
    <location>
        <begin position="1"/>
        <end position="19"/>
    </location>
</feature>
<dbReference type="OrthoDB" id="9814204at2"/>
<dbReference type="InterPro" id="IPR001466">
    <property type="entry name" value="Beta-lactam-related"/>
</dbReference>
<dbReference type="SUPFAM" id="SSF56601">
    <property type="entry name" value="beta-lactamase/transpeptidase-like"/>
    <property type="match status" value="1"/>
</dbReference>
<reference evidence="3 4" key="1">
    <citation type="submission" date="2016-10" db="EMBL/GenBank/DDBJ databases">
        <authorList>
            <person name="de Groot N.N."/>
        </authorList>
    </citation>
    <scope>NUCLEOTIDE SEQUENCE [LARGE SCALE GENOMIC DNA]</scope>
    <source>
        <strain evidence="3 4">DSM 6059</strain>
    </source>
</reference>
<dbReference type="AlphaFoldDB" id="A0A1I1PZH6"/>
<dbReference type="PANTHER" id="PTHR43283:SF7">
    <property type="entry name" value="BETA-LACTAMASE-RELATED DOMAIN-CONTAINING PROTEIN"/>
    <property type="match status" value="1"/>
</dbReference>
<dbReference type="InterPro" id="IPR012338">
    <property type="entry name" value="Beta-lactam/transpept-like"/>
</dbReference>
<dbReference type="Proteomes" id="UP000198862">
    <property type="component" value="Unassembled WGS sequence"/>
</dbReference>
<keyword evidence="1" id="KW-0732">Signal</keyword>
<sequence>MFSLKYHFLILLPLLQLIACESDNNNQENKRSTPYSYQQPINNNDGWQTASLNELNIDSAPLVSLMKNINNNENGYRYIDSILIAKNNRLIFYEQIREQLDFTDNWGNNKNVNLHILNSVTKSFTSALIGIAIDQGFIPNTEVKVFDYFQHKSLNNNWDNRKNEVTLKNWLTMRHGFLWDEWNVSYLDSNNLNSQMNNNNDPIQFLLDRPMGTNPGESFAYSTGISFGIGRILQLATGLSVTEFMQQNLFAPLNITNFDTWSLDDQLHTGSGLYLNTRDMAKFGQLFLDKGKWQGQQVISEAWVNESTTQIIDKGNWGYGYQWWMTSYDVNGEKLETFYADGFGGQYIFIFPKINVVIAITGSAYEPEQRSQRNLTQVLEQHILPVLVN</sequence>
<feature type="domain" description="Beta-lactamase-related" evidence="2">
    <location>
        <begin position="114"/>
        <end position="380"/>
    </location>
</feature>
<dbReference type="Pfam" id="PF00144">
    <property type="entry name" value="Beta-lactamase"/>
    <property type="match status" value="1"/>
</dbReference>
<gene>
    <name evidence="3" type="ORF">SAMN02745724_03675</name>
</gene>
<evidence type="ECO:0000259" key="2">
    <source>
        <dbReference type="Pfam" id="PF00144"/>
    </source>
</evidence>
<evidence type="ECO:0000313" key="3">
    <source>
        <dbReference type="EMBL" id="SFD15062.1"/>
    </source>
</evidence>
<keyword evidence="4" id="KW-1185">Reference proteome</keyword>
<dbReference type="RefSeq" id="WP_091987930.1">
    <property type="nucleotide sequence ID" value="NZ_FOLO01000036.1"/>
</dbReference>
<feature type="chain" id="PRO_5011686926" evidence="1">
    <location>
        <begin position="20"/>
        <end position="389"/>
    </location>
</feature>
<dbReference type="InterPro" id="IPR050789">
    <property type="entry name" value="Diverse_Enzym_Activities"/>
</dbReference>
<evidence type="ECO:0000256" key="1">
    <source>
        <dbReference type="SAM" id="SignalP"/>
    </source>
</evidence>